<dbReference type="InterPro" id="IPR036390">
    <property type="entry name" value="WH_DNA-bd_sf"/>
</dbReference>
<dbReference type="PANTHER" id="PTHR33164:SF43">
    <property type="entry name" value="HTH-TYPE TRANSCRIPTIONAL REPRESSOR YETL"/>
    <property type="match status" value="1"/>
</dbReference>
<feature type="domain" description="HTH marR-type" evidence="1">
    <location>
        <begin position="18"/>
        <end position="146"/>
    </location>
</feature>
<dbReference type="Pfam" id="PF12802">
    <property type="entry name" value="MarR_2"/>
    <property type="match status" value="1"/>
</dbReference>
<reference evidence="2 3" key="1">
    <citation type="journal article" date="2009" name="PLoS Genet.">
        <title>Alliance of proteomics and genomics to unravel the specificities of Sahara bacterium Deinococcus deserti.</title>
        <authorList>
            <person name="de Groot A."/>
            <person name="Dulermo R."/>
            <person name="Ortet P."/>
            <person name="Blanchard L."/>
            <person name="Guerin P."/>
            <person name="Fernandez B."/>
            <person name="Vacherie B."/>
            <person name="Dossat C."/>
            <person name="Jolivet E."/>
            <person name="Siguier P."/>
            <person name="Chandler M."/>
            <person name="Barakat M."/>
            <person name="Dedieu A."/>
            <person name="Barbe V."/>
            <person name="Heulin T."/>
            <person name="Sommer S."/>
            <person name="Achouak W."/>
            <person name="Armengaud J."/>
        </authorList>
    </citation>
    <scope>NUCLEOTIDE SEQUENCE [LARGE SCALE GENOMIC DNA]</scope>
    <source>
        <strain evidence="3">DSM 17065 / CIP 109153 / LMG 22923 / VCD115</strain>
        <plasmid evidence="3">pDeide3</plasmid>
    </source>
</reference>
<accession>C1D3I4</accession>
<evidence type="ECO:0000259" key="1">
    <source>
        <dbReference type="PROSITE" id="PS50995"/>
    </source>
</evidence>
<dbReference type="GO" id="GO:0006950">
    <property type="term" value="P:response to stress"/>
    <property type="evidence" value="ECO:0007669"/>
    <property type="project" value="TreeGrafter"/>
</dbReference>
<sequence>MTEMPASLDVDEALRQPSIRLWRRLIRLTQGKIRDVESALSPLGLTPTEFDLLAVVRAHPGATQQELAQHMLFTEGNMTYHAQRLLSRGLIRREVAGRTKRLSLTPEGSALMNQALPVVVDIHEAQFAGLTTDQLQQLEGLLRLLQ</sequence>
<dbReference type="PANTHER" id="PTHR33164">
    <property type="entry name" value="TRANSCRIPTIONAL REGULATOR, MARR FAMILY"/>
    <property type="match status" value="1"/>
</dbReference>
<dbReference type="EMBL" id="CP001117">
    <property type="protein sequence ID" value="ACO48063.2"/>
    <property type="molecule type" value="Genomic_DNA"/>
</dbReference>
<organism evidence="2 3">
    <name type="scientific">Deinococcus deserti (strain DSM 17065 / CIP 109153 / LMG 22923 / VCD115)</name>
    <dbReference type="NCBI Taxonomy" id="546414"/>
    <lineage>
        <taxon>Bacteria</taxon>
        <taxon>Thermotogati</taxon>
        <taxon>Deinococcota</taxon>
        <taxon>Deinococci</taxon>
        <taxon>Deinococcales</taxon>
        <taxon>Deinococcaceae</taxon>
        <taxon>Deinococcus</taxon>
    </lineage>
</organism>
<dbReference type="SMART" id="SM00347">
    <property type="entry name" value="HTH_MARR"/>
    <property type="match status" value="1"/>
</dbReference>
<keyword evidence="3" id="KW-1185">Reference proteome</keyword>
<dbReference type="InterPro" id="IPR036388">
    <property type="entry name" value="WH-like_DNA-bd_sf"/>
</dbReference>
<dbReference type="InterPro" id="IPR039422">
    <property type="entry name" value="MarR/SlyA-like"/>
</dbReference>
<evidence type="ECO:0000313" key="3">
    <source>
        <dbReference type="Proteomes" id="UP000002208"/>
    </source>
</evidence>
<dbReference type="GO" id="GO:0003700">
    <property type="term" value="F:DNA-binding transcription factor activity"/>
    <property type="evidence" value="ECO:0007669"/>
    <property type="project" value="InterPro"/>
</dbReference>
<dbReference type="Proteomes" id="UP000002208">
    <property type="component" value="Plasmid 3"/>
</dbReference>
<dbReference type="SUPFAM" id="SSF46785">
    <property type="entry name" value="Winged helix' DNA-binding domain"/>
    <property type="match status" value="1"/>
</dbReference>
<gene>
    <name evidence="2" type="ordered locus">Deide_3p01200</name>
</gene>
<keyword evidence="2" id="KW-0614">Plasmid</keyword>
<proteinExistence type="predicted"/>
<protein>
    <submittedName>
        <fullName evidence="2">Putative transcriptional regulator, MarR family</fullName>
    </submittedName>
</protein>
<evidence type="ECO:0000313" key="2">
    <source>
        <dbReference type="EMBL" id="ACO48063.2"/>
    </source>
</evidence>
<dbReference type="PROSITE" id="PS50995">
    <property type="entry name" value="HTH_MARR_2"/>
    <property type="match status" value="1"/>
</dbReference>
<geneLocation type="plasmid" evidence="3">
    <name>pDeide3</name>
</geneLocation>
<dbReference type="KEGG" id="ddr:Deide_3p01200"/>
<dbReference type="Gene3D" id="1.10.10.10">
    <property type="entry name" value="Winged helix-like DNA-binding domain superfamily/Winged helix DNA-binding domain"/>
    <property type="match status" value="1"/>
</dbReference>
<dbReference type="HOGENOM" id="CLU_083287_27_2_0"/>
<dbReference type="InterPro" id="IPR000835">
    <property type="entry name" value="HTH_MarR-typ"/>
</dbReference>
<name>C1D3I4_DEIDV</name>
<dbReference type="AlphaFoldDB" id="C1D3I4"/>